<keyword evidence="4" id="KW-1185">Reference proteome</keyword>
<name>A0A5J6QRQ3_9GAMM</name>
<dbReference type="KEGG" id="plal:FXN65_15390"/>
<feature type="domain" description="Baseplate J-like central" evidence="1">
    <location>
        <begin position="140"/>
        <end position="213"/>
    </location>
</feature>
<dbReference type="Proteomes" id="UP000327179">
    <property type="component" value="Chromosome"/>
</dbReference>
<dbReference type="AlphaFoldDB" id="A0A5J6QRQ3"/>
<dbReference type="RefSeq" id="WP_151134016.1">
    <property type="nucleotide sequence ID" value="NZ_CP043311.1"/>
</dbReference>
<dbReference type="Pfam" id="PF26079">
    <property type="entry name" value="Baseplate_J_C"/>
    <property type="match status" value="1"/>
</dbReference>
<protein>
    <submittedName>
        <fullName evidence="3">Baseplate assembly protein</fullName>
    </submittedName>
</protein>
<gene>
    <name evidence="3" type="ORF">FXN65_15390</name>
</gene>
<dbReference type="InterPro" id="IPR058531">
    <property type="entry name" value="Baseplate_J_M"/>
</dbReference>
<organism evidence="3 4">
    <name type="scientific">Metapseudomonas lalkuanensis</name>
    <dbReference type="NCBI Taxonomy" id="2604832"/>
    <lineage>
        <taxon>Bacteria</taxon>
        <taxon>Pseudomonadati</taxon>
        <taxon>Pseudomonadota</taxon>
        <taxon>Gammaproteobacteria</taxon>
        <taxon>Pseudomonadales</taxon>
        <taxon>Pseudomonadaceae</taxon>
        <taxon>Metapseudomonas</taxon>
    </lineage>
</organism>
<feature type="domain" description="Baseplate J-like C-terminal" evidence="2">
    <location>
        <begin position="219"/>
        <end position="298"/>
    </location>
</feature>
<dbReference type="InterPro" id="IPR052726">
    <property type="entry name" value="Phage_Baseplate_Hub"/>
</dbReference>
<dbReference type="InterPro" id="IPR058530">
    <property type="entry name" value="Baseplate_J-like_C"/>
</dbReference>
<evidence type="ECO:0000259" key="1">
    <source>
        <dbReference type="Pfam" id="PF26078"/>
    </source>
</evidence>
<dbReference type="PANTHER" id="PTHR35862:SF1">
    <property type="entry name" value="FELS-2 PROPHAGE PROTEIN"/>
    <property type="match status" value="1"/>
</dbReference>
<dbReference type="Pfam" id="PF26078">
    <property type="entry name" value="Baseplate_J_M"/>
    <property type="match status" value="1"/>
</dbReference>
<dbReference type="PANTHER" id="PTHR35862">
    <property type="entry name" value="FELS-2 PROPHAGE PROTEIN"/>
    <property type="match status" value="1"/>
</dbReference>
<reference evidence="3 4" key="1">
    <citation type="submission" date="2019-08" db="EMBL/GenBank/DDBJ databases">
        <title>Whole-genome Sequencing of e-waste polymer degrading bacterium Pseudomonas sp. strain PE08.</title>
        <authorList>
            <person name="Kirdat K."/>
            <person name="Debbarma P."/>
            <person name="Narawade N."/>
            <person name="Suyal D."/>
            <person name="Thorat V."/>
            <person name="Shouche Y."/>
            <person name="Goel R."/>
            <person name="Yadav A."/>
        </authorList>
    </citation>
    <scope>NUCLEOTIDE SEQUENCE [LARGE SCALE GENOMIC DNA]</scope>
    <source>
        <strain evidence="3 4">PE08</strain>
    </source>
</reference>
<evidence type="ECO:0000313" key="4">
    <source>
        <dbReference type="Proteomes" id="UP000327179"/>
    </source>
</evidence>
<dbReference type="PIRSF" id="PIRSF020481">
    <property type="entry name" value="BAP"/>
    <property type="match status" value="1"/>
</dbReference>
<sequence length="306" mass="33542">MSTLLNPIDLSRLPPPDVIEALDFEQILEERKAHMLGLWPEHERSAIATRLALESDPLNKLLQESAYRELLLRQRINDACRAVMLAFAQGNDLEHLGAFLDVTRLQVSPGDPTARPPIPAEWESDTRYRQRIQLALEGFSTAGPRGAYSFHALSASPQVKDVAVTTPRAGVVRVTVLGTEGKGLPAQAVLARVYAHLSDEDVRPLCDSVEVVAAEIVEYQVKATLTFYNGPDLSLVTAAADAAVRAYVNEHHRLGHDITRSGLFAALHQPGVHNVNLIEPAADIRIDEEQAAYCTHIQLDFGGLDV</sequence>
<proteinExistence type="predicted"/>
<evidence type="ECO:0000313" key="3">
    <source>
        <dbReference type="EMBL" id="QEY63369.1"/>
    </source>
</evidence>
<evidence type="ECO:0000259" key="2">
    <source>
        <dbReference type="Pfam" id="PF26079"/>
    </source>
</evidence>
<dbReference type="EMBL" id="CP043311">
    <property type="protein sequence ID" value="QEY63369.1"/>
    <property type="molecule type" value="Genomic_DNA"/>
</dbReference>
<dbReference type="InterPro" id="IPR014507">
    <property type="entry name" value="Baseplate_assembly_J_pred"/>
</dbReference>
<accession>A0A5J6QRQ3</accession>